<keyword evidence="1" id="KW-1133">Transmembrane helix</keyword>
<evidence type="ECO:0000256" key="1">
    <source>
        <dbReference type="SAM" id="Phobius"/>
    </source>
</evidence>
<evidence type="ECO:0000313" key="2">
    <source>
        <dbReference type="EMBL" id="VAX13372.1"/>
    </source>
</evidence>
<sequence>MMQTLKWYQKLIAYSALFMVFLCTLFGLFTIWLYLGE</sequence>
<dbReference type="AlphaFoldDB" id="A0A3B1BBC1"/>
<proteinExistence type="predicted"/>
<organism evidence="2">
    <name type="scientific">hydrothermal vent metagenome</name>
    <dbReference type="NCBI Taxonomy" id="652676"/>
    <lineage>
        <taxon>unclassified sequences</taxon>
        <taxon>metagenomes</taxon>
        <taxon>ecological metagenomes</taxon>
    </lineage>
</organism>
<protein>
    <submittedName>
        <fullName evidence="2">Uncharacterized protein</fullName>
    </submittedName>
</protein>
<name>A0A3B1BBC1_9ZZZZ</name>
<accession>A0A3B1BBC1</accession>
<dbReference type="EMBL" id="UOFZ01000113">
    <property type="protein sequence ID" value="VAX13372.1"/>
    <property type="molecule type" value="Genomic_DNA"/>
</dbReference>
<keyword evidence="1" id="KW-0812">Transmembrane</keyword>
<reference evidence="2" key="1">
    <citation type="submission" date="2018-06" db="EMBL/GenBank/DDBJ databases">
        <authorList>
            <person name="Zhirakovskaya E."/>
        </authorList>
    </citation>
    <scope>NUCLEOTIDE SEQUENCE</scope>
</reference>
<keyword evidence="1" id="KW-0472">Membrane</keyword>
<gene>
    <name evidence="2" type="ORF">MNBD_GAMMA24-2109</name>
</gene>
<feature type="transmembrane region" description="Helical" evidence="1">
    <location>
        <begin position="12"/>
        <end position="35"/>
    </location>
</feature>